<name>A0A9D0YSZ5_9FIRM</name>
<dbReference type="EMBL" id="DVFO01000086">
    <property type="protein sequence ID" value="HIQ61469.1"/>
    <property type="molecule type" value="Genomic_DNA"/>
</dbReference>
<feature type="coiled-coil region" evidence="11">
    <location>
        <begin position="2598"/>
        <end position="2625"/>
    </location>
</feature>
<comment type="similarity">
    <text evidence="1 9 10">Belongs to the peptidase S8 family.</text>
</comment>
<reference evidence="15" key="1">
    <citation type="submission" date="2020-10" db="EMBL/GenBank/DDBJ databases">
        <authorList>
            <person name="Gilroy R."/>
        </authorList>
    </citation>
    <scope>NUCLEOTIDE SEQUENCE</scope>
    <source>
        <strain evidence="15">ChiGjej2B2-12916</strain>
    </source>
</reference>
<dbReference type="GO" id="GO:0004252">
    <property type="term" value="F:serine-type endopeptidase activity"/>
    <property type="evidence" value="ECO:0007669"/>
    <property type="project" value="UniProtKB-UniRule"/>
</dbReference>
<dbReference type="SUPFAM" id="SSF52743">
    <property type="entry name" value="Subtilisin-like"/>
    <property type="match status" value="1"/>
</dbReference>
<evidence type="ECO:0000256" key="3">
    <source>
        <dbReference type="ARBA" id="ARBA00022525"/>
    </source>
</evidence>
<dbReference type="InterPro" id="IPR046450">
    <property type="entry name" value="PA_dom_sf"/>
</dbReference>
<dbReference type="InterPro" id="IPR022398">
    <property type="entry name" value="Peptidase_S8_His-AS"/>
</dbReference>
<evidence type="ECO:0000256" key="2">
    <source>
        <dbReference type="ARBA" id="ARBA00022512"/>
    </source>
</evidence>
<dbReference type="PROSITE" id="PS00138">
    <property type="entry name" value="SUBTILASE_SER"/>
    <property type="match status" value="1"/>
</dbReference>
<comment type="caution">
    <text evidence="15">The sequence shown here is derived from an EMBL/GenBank/DDBJ whole genome shotgun (WGS) entry which is preliminary data.</text>
</comment>
<dbReference type="InterPro" id="IPR036852">
    <property type="entry name" value="Peptidase_S8/S53_dom_sf"/>
</dbReference>
<dbReference type="InterPro" id="IPR008964">
    <property type="entry name" value="Invasin/intimin_cell_adhesion"/>
</dbReference>
<dbReference type="Pfam" id="PF02225">
    <property type="entry name" value="PA"/>
    <property type="match status" value="1"/>
</dbReference>
<keyword evidence="13" id="KW-1133">Transmembrane helix</keyword>
<feature type="active site" description="Charge relay system" evidence="8 9">
    <location>
        <position position="627"/>
    </location>
</feature>
<evidence type="ECO:0000256" key="8">
    <source>
        <dbReference type="PIRSR" id="PIRSR615500-1"/>
    </source>
</evidence>
<dbReference type="Gene3D" id="1.20.1270.90">
    <property type="entry name" value="AF1782-like"/>
    <property type="match status" value="1"/>
</dbReference>
<keyword evidence="7 9" id="KW-0720">Serine protease</keyword>
<dbReference type="SUPFAM" id="SSF52025">
    <property type="entry name" value="PA domain"/>
    <property type="match status" value="1"/>
</dbReference>
<dbReference type="Pfam" id="PF00082">
    <property type="entry name" value="Peptidase_S8"/>
    <property type="match status" value="1"/>
</dbReference>
<keyword evidence="11" id="KW-0175">Coiled coil</keyword>
<dbReference type="InterPro" id="IPR023828">
    <property type="entry name" value="Peptidase_S8_Ser-AS"/>
</dbReference>
<dbReference type="InterPro" id="IPR015500">
    <property type="entry name" value="Peptidase_S8_subtilisin-rel"/>
</dbReference>
<evidence type="ECO:0000256" key="9">
    <source>
        <dbReference type="PROSITE-ProRule" id="PRU01240"/>
    </source>
</evidence>
<dbReference type="Gene3D" id="1.20.1270.70">
    <property type="entry name" value="Designed single chain three-helix bundle"/>
    <property type="match status" value="2"/>
</dbReference>
<dbReference type="SUPFAM" id="SSF49373">
    <property type="entry name" value="Invasin/intimin cell-adhesion fragments"/>
    <property type="match status" value="3"/>
</dbReference>
<dbReference type="PANTHER" id="PTHR43806">
    <property type="entry name" value="PEPTIDASE S8"/>
    <property type="match status" value="1"/>
</dbReference>
<evidence type="ECO:0000256" key="6">
    <source>
        <dbReference type="ARBA" id="ARBA00022801"/>
    </source>
</evidence>
<dbReference type="Pfam" id="PF18998">
    <property type="entry name" value="Flg_new_2"/>
    <property type="match status" value="1"/>
</dbReference>
<dbReference type="InterPro" id="IPR050131">
    <property type="entry name" value="Peptidase_S8_subtilisin-like"/>
</dbReference>
<keyword evidence="5" id="KW-0732">Signal</keyword>
<dbReference type="Proteomes" id="UP000886879">
    <property type="component" value="Unassembled WGS sequence"/>
</dbReference>
<evidence type="ECO:0000256" key="7">
    <source>
        <dbReference type="ARBA" id="ARBA00022825"/>
    </source>
</evidence>
<dbReference type="PROSITE" id="PS00136">
    <property type="entry name" value="SUBTILASE_ASP"/>
    <property type="match status" value="1"/>
</dbReference>
<evidence type="ECO:0000259" key="14">
    <source>
        <dbReference type="SMART" id="SM00635"/>
    </source>
</evidence>
<evidence type="ECO:0000256" key="13">
    <source>
        <dbReference type="SAM" id="Phobius"/>
    </source>
</evidence>
<feature type="active site" description="Charge relay system" evidence="8 9">
    <location>
        <position position="233"/>
    </location>
</feature>
<feature type="domain" description="BIG2" evidence="14">
    <location>
        <begin position="1386"/>
        <end position="1462"/>
    </location>
</feature>
<dbReference type="InterPro" id="IPR044060">
    <property type="entry name" value="Bacterial_rp_domain"/>
</dbReference>
<dbReference type="SUPFAM" id="SSF82171">
    <property type="entry name" value="DPP6 N-terminal domain-like"/>
    <property type="match status" value="2"/>
</dbReference>
<evidence type="ECO:0000256" key="11">
    <source>
        <dbReference type="SAM" id="Coils"/>
    </source>
</evidence>
<keyword evidence="2" id="KW-0134">Cell wall</keyword>
<feature type="domain" description="BIG2" evidence="14">
    <location>
        <begin position="1759"/>
        <end position="1837"/>
    </location>
</feature>
<dbReference type="PANTHER" id="PTHR43806:SF11">
    <property type="entry name" value="CEREVISIN-RELATED"/>
    <property type="match status" value="1"/>
</dbReference>
<feature type="region of interest" description="Disordered" evidence="12">
    <location>
        <begin position="2735"/>
        <end position="2766"/>
    </location>
</feature>
<feature type="transmembrane region" description="Helical" evidence="13">
    <location>
        <begin position="2772"/>
        <end position="2792"/>
    </location>
</feature>
<dbReference type="Gene3D" id="2.60.40.1080">
    <property type="match status" value="3"/>
</dbReference>
<evidence type="ECO:0000256" key="10">
    <source>
        <dbReference type="RuleBase" id="RU003355"/>
    </source>
</evidence>
<sequence length="2797" mass="301158">MRHHVKASRRLVSLLLSVVMVLGLLTPGFAAGSGALSLTEGNPHAGYDADLPSEESGSTVQAEVKEDDGQATIGLEESGTPAAQNNDASAPAPEDEVTFIVSLDKESLLEAGFSGDDIAADTASVSNYVADQKDAVELFTQALEDELGSDAVEVGYTYTVAMTGLSVTTTYENKAAIQEMPGVDRVYVAPVFSLPEEDNVLEPYTNNATSMIGSNVANQSGWTGKGMRIAILDTGIVADHPNFQAMSEDKLAEDSMTVEDVQNAWSNLNASDSNVLPASTYFSNKIPFAFNYAGKSIDVSHTMAQSDHGTHVAGIAAANKIAASEVVGVAPDAQLIVMQVFSGDGANWDTVMAALEDCVYLNVDTANLSLGSAAGFVDNDAPMTELLDLLEQAGVEVIIAAGNDTNNALNNNHGNNLSLTGNPDTGLVGNPSTYSHVLSVASVDNDRITQQYVTVGDTKIGYNDSGVFTRLENLAGNTYEYVMIDGYGASEDFQGKDVQGKVAVLWRGGGVAFTDKHANAQNAGAAACIVVNNTAGLLNMAINDAAGNIPCVLMAQEAWDVLASAETKTLTVTGKSDSFQIAKTISDFSSWGPAPDLSLKPEIAGVGGNVYSTRDTATGYGNMSGTSMATPQVTGAMTVLMQYLRSKGYSNQDMWTMATNILMSTADPIDVPGSNGLKYSPRVQGAGLVNLVKATTVDAYLSSTSNSMGRAKAELGDSTEGTYSFEFSVTNFSDESKTYTFDSDVQTETATDGFIADTPYLLESKVKVSQDSVTVAAGETVTLTATLTLTEADKEYINSRFENGMYVEGYLYLEGADNQNLTMPFLGYYGDWSKPPVFDNPDYNEASLYGTGVFTMIAQLGTNPYLRNGAAGDEYNAFSYANPLMELDFGMLRNARKLVFRVNNTETGEEYFNYVHEYATKSYYNSSYGQIFPFYIYNATTDEEYVWNGYDKDGNQLPDGTTITYTVEAYVDDGDDVVDDSFSFQASLDNQKPQLLNADNLQDSLKVENGQVNLTLKLQDNANLAAILFVSPEGSVISKFAPDPDDGSEYQAGQAFEQTFNVAGYGADFTIVLGDYACNETEIKVALELDDSALTPSLKDLELGRLYGFEPYTDSTVLDRGWFSIDKGQTEAPRNETYENTAYFAGEYINGRVIAQRNDGALVLLSPYSTYWGSQVLYTQSGQEGSANFITLYDMALSHGNNGGGILQRNGEDALYAVGWTYDGTITPSGSYGGSNNLYEVCFTPWGYTSIEKVATITGLAEGYEILTLSADEEGNLYAIGTDLNLYSLDKTTGAATWLMTMADFKVKTNGEPLSSIQSMTYDYEEDVIYWYAHAQVGNTQVCETYKIDPVKKTAESLGSRAPSGTSALFIPNDLGTDLFTVGEVNPTGVQLEPYKTTLVVNQGKRMNLTWAPWNAAAQQVTWTSDNTDVATVSETGYVKAIGPGTATITGATQIMYAGQTEWTPYEVTCQVTVVESQDALYGYIVTDDVNQGNQMKWVTYSDQTPTQVTQLNAPKTTTLDGTVGSAIWAGGTYYNGYVYTVQQEQWVEDQVIYNATVLYRTLVTGNEDPTKTTFGEPERIGHTENIEVGNIGFDYNTGRMYGVDLTNGGLVVIDIETGAVDPIGEFKFPEGSASGDNVMTAMAVICEGEETTILCGSMNGNLFIVDPDTMEATKVYSSSQEYWFYAGMTYDYNTGNIYWNPSMGSGINPLFLVTLEDTDWGSIEANVMDLGDVSSRSGVEQTAMFTITENEPETNYIPVEDLWLTTGETYTGLAGAQVQLQTSTEPARPTVQKRTWSSDNTDVATVDAFGKVTLVDVGTATITVSLTDRDGTEYSDSITFTVLPAAGSMAAFMARDDNGSMYANFWITVNDYDPANSTVGQATNGAYTVRAGEYFDGYYYVVDDLNNFMRIDADSVDAYTVLGNTEKRVVDLAFDYTTGTMYGLTLSYKAWNSETYQQEQTYPELVKIDLTTGALTTVCTLDTAGAFTLAADKDGKLYTAGSTSTSANAVLYQIDTATGACTQLTEVEGAVAYTDQNGAYNSQLSYDFGSDRLYFHAANITASWCSGSNLYMIEKEGDSFTAMKLGSTALNLRGESMQGYSAVLGMLCPIPEDSELPEMDVINLMLDRTVTRMLVGTTMTMDALVQPAVSSDKAQLVWSSSDESVATVAEDGTITAVAAGETTITVTDTVSGLSASCQLSVLSELSGDVAYTISQGVGLVAFDPELPNEYVVVNSAMPVDGKLVGVDVDDSGRYLYYAVYDDGSFPLLYRYDIQGNTNVYMGQLQTNTQVYTLAYDDEHNVIYLGGGYYLYQYYVPSLQTTDLNPYTSIGFDSDYTRVHTVACANGKTYVLGKCYEDSRLMEVALNMQTYTILENTDLQLNTVENSSEMSYSSNTGKFYVTDAANNLYSFNLPDENGLTNLTKVDLVAGGLNVTGLGIYNDPDFNWDQEDSGRKYDVTITPTENGTVKVDPTSAAAGTQVTITATPDQGYEVGSIVVTDAEGNTIAVTNNAFTMPAGGATVTVTFQAVAKADKTLLQKTYDYAVTLSTEGVTDSAKAAFEKALENAKTVLDNDNATQDEVNAAWDQLLEGIWGLGLVQGSKEELNKLIAKADEMMDNADKYVADHWQELVDALAKAKEVAADGDAMDEDIQPVAQALLNAILAQRFKADKSILEDLIGQAKSINLEGYTAESVATFRSALAEAQAVMADETLSEDDQKTVEDAVAALNAAINGLTAEGETQPSDKPETTDQPQATEKPAEKPAQTGDNAQLMLYVAVMFAAVCALGATAVVRKRRS</sequence>
<dbReference type="SUPFAM" id="SSF63825">
    <property type="entry name" value="YWTD domain"/>
    <property type="match status" value="1"/>
</dbReference>
<dbReference type="Gene3D" id="2.60.40.1710">
    <property type="entry name" value="Subtilisin-like superfamily"/>
    <property type="match status" value="1"/>
</dbReference>
<dbReference type="InterPro" id="IPR000209">
    <property type="entry name" value="Peptidase_S8/S53_dom"/>
</dbReference>
<dbReference type="InterPro" id="IPR010435">
    <property type="entry name" value="C5a/SBT2-like_Fn3"/>
</dbReference>
<gene>
    <name evidence="15" type="ORF">IAD31_07765</name>
</gene>
<dbReference type="PROSITE" id="PS00137">
    <property type="entry name" value="SUBTILASE_HIS"/>
    <property type="match status" value="1"/>
</dbReference>
<dbReference type="Gene3D" id="3.50.30.30">
    <property type="match status" value="1"/>
</dbReference>
<evidence type="ECO:0000313" key="16">
    <source>
        <dbReference type="Proteomes" id="UP000886879"/>
    </source>
</evidence>
<keyword evidence="4 9" id="KW-0645">Protease</keyword>
<feature type="domain" description="BIG2" evidence="14">
    <location>
        <begin position="2121"/>
        <end position="2199"/>
    </location>
</feature>
<proteinExistence type="inferred from homology"/>
<evidence type="ECO:0000256" key="4">
    <source>
        <dbReference type="ARBA" id="ARBA00022670"/>
    </source>
</evidence>
<feature type="active site" description="Charge relay system" evidence="8 9">
    <location>
        <position position="308"/>
    </location>
</feature>
<evidence type="ECO:0000256" key="5">
    <source>
        <dbReference type="ARBA" id="ARBA00022729"/>
    </source>
</evidence>
<dbReference type="InterPro" id="IPR003137">
    <property type="entry name" value="PA_domain"/>
</dbReference>
<dbReference type="Pfam" id="PF07554">
    <property type="entry name" value="FIVAR"/>
    <property type="match status" value="2"/>
</dbReference>
<reference evidence="15" key="2">
    <citation type="journal article" date="2021" name="PeerJ">
        <title>Extensive microbial diversity within the chicken gut microbiome revealed by metagenomics and culture.</title>
        <authorList>
            <person name="Gilroy R."/>
            <person name="Ravi A."/>
            <person name="Getino M."/>
            <person name="Pursley I."/>
            <person name="Horton D.L."/>
            <person name="Alikhan N.F."/>
            <person name="Baker D."/>
            <person name="Gharbi K."/>
            <person name="Hall N."/>
            <person name="Watson M."/>
            <person name="Adriaenssens E.M."/>
            <person name="Foster-Nyarko E."/>
            <person name="Jarju S."/>
            <person name="Secka A."/>
            <person name="Antonio M."/>
            <person name="Oren A."/>
            <person name="Chaudhuri R.R."/>
            <person name="La Ragione R."/>
            <person name="Hildebrand F."/>
            <person name="Pallen M.J."/>
        </authorList>
    </citation>
    <scope>NUCLEOTIDE SEQUENCE</scope>
    <source>
        <strain evidence="15">ChiGjej2B2-12916</strain>
    </source>
</reference>
<dbReference type="Pfam" id="PF06280">
    <property type="entry name" value="fn3_5"/>
    <property type="match status" value="1"/>
</dbReference>
<dbReference type="PRINTS" id="PR00723">
    <property type="entry name" value="SUBTILISIN"/>
</dbReference>
<dbReference type="GO" id="GO:0006508">
    <property type="term" value="P:proteolysis"/>
    <property type="evidence" value="ECO:0007669"/>
    <property type="project" value="UniProtKB-KW"/>
</dbReference>
<protein>
    <submittedName>
        <fullName evidence="15">S8 family serine peptidase</fullName>
    </submittedName>
</protein>
<keyword evidence="13" id="KW-0812">Transmembrane</keyword>
<organism evidence="15 16">
    <name type="scientific">Candidatus Enterenecus faecium</name>
    <dbReference type="NCBI Taxonomy" id="2840780"/>
    <lineage>
        <taxon>Bacteria</taxon>
        <taxon>Bacillati</taxon>
        <taxon>Bacillota</taxon>
        <taxon>Clostridia</taxon>
        <taxon>Eubacteriales</taxon>
        <taxon>Candidatus Enterenecus</taxon>
    </lineage>
</organism>
<dbReference type="Gene3D" id="3.40.50.200">
    <property type="entry name" value="Peptidase S8/S53 domain"/>
    <property type="match status" value="1"/>
</dbReference>
<dbReference type="PROSITE" id="PS51892">
    <property type="entry name" value="SUBTILASE"/>
    <property type="match status" value="1"/>
</dbReference>
<evidence type="ECO:0000313" key="15">
    <source>
        <dbReference type="EMBL" id="HIQ61469.1"/>
    </source>
</evidence>
<keyword evidence="3" id="KW-0964">Secreted</keyword>
<keyword evidence="6 9" id="KW-0378">Hydrolase</keyword>
<evidence type="ECO:0000256" key="12">
    <source>
        <dbReference type="SAM" id="MobiDB-lite"/>
    </source>
</evidence>
<dbReference type="InterPro" id="IPR023827">
    <property type="entry name" value="Peptidase_S8_Asp-AS"/>
</dbReference>
<dbReference type="InterPro" id="IPR003343">
    <property type="entry name" value="Big_2"/>
</dbReference>
<dbReference type="Pfam" id="PF02368">
    <property type="entry name" value="Big_2"/>
    <property type="match status" value="3"/>
</dbReference>
<evidence type="ECO:0000256" key="1">
    <source>
        <dbReference type="ARBA" id="ARBA00011073"/>
    </source>
</evidence>
<dbReference type="SMART" id="SM00635">
    <property type="entry name" value="BID_2"/>
    <property type="match status" value="3"/>
</dbReference>
<accession>A0A9D0YSZ5</accession>
<keyword evidence="13" id="KW-0472">Membrane</keyword>
<dbReference type="GO" id="GO:0016020">
    <property type="term" value="C:membrane"/>
    <property type="evidence" value="ECO:0007669"/>
    <property type="project" value="InterPro"/>
</dbReference>